<sequence>MAGQDGDDVIAPTRLGHEGPRVHIRHGLTLAVRALRGHASRPKGVRPVDRGDYTAAVLTSQDLITWTPRRIAVAGTSGSGKTTLADELARRLDCPRVELDSLYHGEGWVPRETFTDDVDAFTAGDRWVIEHQYREVRPLITARADTVLWLDWPNWFTLQRLVRRTVRRRLTGEELWNGNREGPLTGIFTDQDHIIRWGFRVRNRLRPVIPALEEQFPHLHVVRFRRPREVEAWLERLARLR</sequence>
<dbReference type="Proteomes" id="UP001500236">
    <property type="component" value="Unassembled WGS sequence"/>
</dbReference>
<evidence type="ECO:0000313" key="1">
    <source>
        <dbReference type="EMBL" id="GAA3071408.1"/>
    </source>
</evidence>
<dbReference type="PANTHER" id="PTHR37816:SF1">
    <property type="entry name" value="TOXIN"/>
    <property type="match status" value="1"/>
</dbReference>
<gene>
    <name evidence="1" type="ORF">GCM10010529_24510</name>
</gene>
<dbReference type="SUPFAM" id="SSF52540">
    <property type="entry name" value="P-loop containing nucleoside triphosphate hydrolases"/>
    <property type="match status" value="1"/>
</dbReference>
<dbReference type="InterPro" id="IPR027417">
    <property type="entry name" value="P-loop_NTPase"/>
</dbReference>
<dbReference type="PANTHER" id="PTHR37816">
    <property type="entry name" value="YALI0E33011P"/>
    <property type="match status" value="1"/>
</dbReference>
<proteinExistence type="predicted"/>
<dbReference type="InterPro" id="IPR052922">
    <property type="entry name" value="Cytidylate_Kinase-2"/>
</dbReference>
<comment type="caution">
    <text evidence="1">The sequence shown here is derived from an EMBL/GenBank/DDBJ whole genome shotgun (WGS) entry which is preliminary data.</text>
</comment>
<evidence type="ECO:0008006" key="3">
    <source>
        <dbReference type="Google" id="ProtNLM"/>
    </source>
</evidence>
<evidence type="ECO:0000313" key="2">
    <source>
        <dbReference type="Proteomes" id="UP001500236"/>
    </source>
</evidence>
<name>A0ABP6M401_9MICC</name>
<keyword evidence="2" id="KW-1185">Reference proteome</keyword>
<reference evidence="2" key="1">
    <citation type="journal article" date="2019" name="Int. J. Syst. Evol. Microbiol.">
        <title>The Global Catalogue of Microorganisms (GCM) 10K type strain sequencing project: providing services to taxonomists for standard genome sequencing and annotation.</title>
        <authorList>
            <consortium name="The Broad Institute Genomics Platform"/>
            <consortium name="The Broad Institute Genome Sequencing Center for Infectious Disease"/>
            <person name="Wu L."/>
            <person name="Ma J."/>
        </authorList>
    </citation>
    <scope>NUCLEOTIDE SEQUENCE [LARGE SCALE GENOMIC DNA]</scope>
    <source>
        <strain evidence="2">JCM 14309</strain>
    </source>
</reference>
<organism evidence="1 2">
    <name type="scientific">Nesterenkonia aethiopica</name>
    <dbReference type="NCBI Taxonomy" id="269144"/>
    <lineage>
        <taxon>Bacteria</taxon>
        <taxon>Bacillati</taxon>
        <taxon>Actinomycetota</taxon>
        <taxon>Actinomycetes</taxon>
        <taxon>Micrococcales</taxon>
        <taxon>Micrococcaceae</taxon>
        <taxon>Nesterenkonia</taxon>
    </lineage>
</organism>
<accession>A0ABP6M401</accession>
<protein>
    <recommendedName>
        <fullName evidence="3">AAA family ATPase</fullName>
    </recommendedName>
</protein>
<dbReference type="Gene3D" id="3.40.50.300">
    <property type="entry name" value="P-loop containing nucleotide triphosphate hydrolases"/>
    <property type="match status" value="1"/>
</dbReference>
<dbReference type="EMBL" id="BAAAVT010000016">
    <property type="protein sequence ID" value="GAA3071408.1"/>
    <property type="molecule type" value="Genomic_DNA"/>
</dbReference>